<dbReference type="Proteomes" id="UP000516384">
    <property type="component" value="Chromosome"/>
</dbReference>
<evidence type="ECO:0000313" key="1">
    <source>
        <dbReference type="EMBL" id="QNR68486.1"/>
    </source>
</evidence>
<gene>
    <name evidence="1" type="ORF">IAQ67_05350</name>
</gene>
<organism evidence="1 2">
    <name type="scientific">Paenibacillus peoriae</name>
    <dbReference type="NCBI Taxonomy" id="59893"/>
    <lineage>
        <taxon>Bacteria</taxon>
        <taxon>Bacillati</taxon>
        <taxon>Bacillota</taxon>
        <taxon>Bacilli</taxon>
        <taxon>Bacillales</taxon>
        <taxon>Paenibacillaceae</taxon>
        <taxon>Paenibacillus</taxon>
    </lineage>
</organism>
<protein>
    <submittedName>
        <fullName evidence="1">HEPN domain-containing protein</fullName>
    </submittedName>
</protein>
<accession>A0A7H0YBM8</accession>
<name>A0A7H0YBM8_9BACL</name>
<evidence type="ECO:0000313" key="2">
    <source>
        <dbReference type="Proteomes" id="UP000516384"/>
    </source>
</evidence>
<dbReference type="AlphaFoldDB" id="A0A7H0YBM8"/>
<dbReference type="RefSeq" id="WP_190298762.1">
    <property type="nucleotide sequence ID" value="NZ_CP061172.1"/>
</dbReference>
<dbReference type="EMBL" id="CP061172">
    <property type="protein sequence ID" value="QNR68486.1"/>
    <property type="molecule type" value="Genomic_DNA"/>
</dbReference>
<proteinExistence type="predicted"/>
<reference evidence="1 2" key="1">
    <citation type="submission" date="2020-09" db="EMBL/GenBank/DDBJ databases">
        <title>Characterization of Paenibacillus peoriae strain ZF390 with broad-spectrum antimicrobial activity as a potential biocontrol agent.</title>
        <authorList>
            <person name="Li L."/>
            <person name="Zhao Y."/>
            <person name="Li B."/>
            <person name="Xie X."/>
        </authorList>
    </citation>
    <scope>NUCLEOTIDE SEQUENCE [LARGE SCALE GENOMIC DNA]</scope>
    <source>
        <strain evidence="1 2">ZF390</strain>
    </source>
</reference>
<sequence>MKHYSLSPQLHSDSDFKLPKYSDTYIFNCMMDFQKLAEYQIKLAQMMRDHKQFQNCLILCDQAMFSMAKAIYVHRNQIIPSYIRLSVTDLFPLIHTDAEPNLDMVLFIGTVHYLVSGEDEASEETMRQEEVDKLLYKTDSILESLSQRIVADPSKRYPSIYKENSFNESVDLLSIIPGSF</sequence>